<name>A0A9R0TBN2_TRITD</name>
<dbReference type="PROSITE" id="PS51471">
    <property type="entry name" value="FE2OG_OXY"/>
    <property type="match status" value="1"/>
</dbReference>
<dbReference type="InterPro" id="IPR050295">
    <property type="entry name" value="Plant_2OG-oxidoreductases"/>
</dbReference>
<protein>
    <recommendedName>
        <fullName evidence="3">Fe2OG dioxygenase domain-containing protein</fullName>
    </recommendedName>
</protein>
<evidence type="ECO:0000313" key="5">
    <source>
        <dbReference type="Proteomes" id="UP000324705"/>
    </source>
</evidence>
<dbReference type="Gene3D" id="2.60.120.330">
    <property type="entry name" value="B-lactam Antibiotic, Isopenicillin N Synthase, Chain"/>
    <property type="match status" value="1"/>
</dbReference>
<keyword evidence="5" id="KW-1185">Reference proteome</keyword>
<dbReference type="AlphaFoldDB" id="A0A9R0TBN2"/>
<keyword evidence="1" id="KW-0479">Metal-binding</keyword>
<dbReference type="PANTHER" id="PTHR47991">
    <property type="entry name" value="OXOGLUTARATE/IRON-DEPENDENT DIOXYGENASE"/>
    <property type="match status" value="1"/>
</dbReference>
<organism evidence="4 5">
    <name type="scientific">Triticum turgidum subsp. durum</name>
    <name type="common">Durum wheat</name>
    <name type="synonym">Triticum durum</name>
    <dbReference type="NCBI Taxonomy" id="4567"/>
    <lineage>
        <taxon>Eukaryota</taxon>
        <taxon>Viridiplantae</taxon>
        <taxon>Streptophyta</taxon>
        <taxon>Embryophyta</taxon>
        <taxon>Tracheophyta</taxon>
        <taxon>Spermatophyta</taxon>
        <taxon>Magnoliopsida</taxon>
        <taxon>Liliopsida</taxon>
        <taxon>Poales</taxon>
        <taxon>Poaceae</taxon>
        <taxon>BOP clade</taxon>
        <taxon>Pooideae</taxon>
        <taxon>Triticodae</taxon>
        <taxon>Triticeae</taxon>
        <taxon>Triticinae</taxon>
        <taxon>Triticum</taxon>
    </lineage>
</organism>
<dbReference type="Gramene" id="TRITD4Bv1G193680.1">
    <property type="protein sequence ID" value="TRITD4Bv1G193680.1"/>
    <property type="gene ID" value="TRITD4Bv1G193680"/>
</dbReference>
<proteinExistence type="predicted"/>
<reference evidence="4 5" key="1">
    <citation type="submission" date="2017-09" db="EMBL/GenBank/DDBJ databases">
        <authorList>
            <consortium name="International Durum Wheat Genome Sequencing Consortium (IDWGSC)"/>
            <person name="Milanesi L."/>
        </authorList>
    </citation>
    <scope>NUCLEOTIDE SEQUENCE [LARGE SCALE GENOMIC DNA]</scope>
    <source>
        <strain evidence="5">cv. Svevo</strain>
    </source>
</reference>
<keyword evidence="2" id="KW-0408">Iron</keyword>
<feature type="domain" description="Fe2OG dioxygenase" evidence="3">
    <location>
        <begin position="11"/>
        <end position="105"/>
    </location>
</feature>
<evidence type="ECO:0000256" key="2">
    <source>
        <dbReference type="ARBA" id="ARBA00023004"/>
    </source>
</evidence>
<dbReference type="InterPro" id="IPR005123">
    <property type="entry name" value="Oxoglu/Fe-dep_dioxygenase_dom"/>
</dbReference>
<accession>A0A9R0TBN2</accession>
<dbReference type="InterPro" id="IPR044861">
    <property type="entry name" value="IPNS-like_FE2OG_OXY"/>
</dbReference>
<dbReference type="GO" id="GO:0046872">
    <property type="term" value="F:metal ion binding"/>
    <property type="evidence" value="ECO:0007669"/>
    <property type="project" value="UniProtKB-KW"/>
</dbReference>
<sequence>MAEAFGGGDDGLVLMQKVNFYPPCPQPELVLGFAPHTDLCALTVLVTDDVPGLQVSKDGRWYDVEHVPGALIINVGDQIEYRSVLHRVTVSKEKTRMSWPVFVHPRKDYVVGPHPRLVGGGIPAKYDYKDKTFEDYTYCKINKLPQ</sequence>
<dbReference type="Pfam" id="PF03171">
    <property type="entry name" value="2OG-FeII_Oxy"/>
    <property type="match status" value="1"/>
</dbReference>
<dbReference type="InterPro" id="IPR027443">
    <property type="entry name" value="IPNS-like_sf"/>
</dbReference>
<gene>
    <name evidence="4" type="ORF">TRITD_4Bv1G193680</name>
</gene>
<evidence type="ECO:0000256" key="1">
    <source>
        <dbReference type="ARBA" id="ARBA00022723"/>
    </source>
</evidence>
<dbReference type="SUPFAM" id="SSF51197">
    <property type="entry name" value="Clavaminate synthase-like"/>
    <property type="match status" value="1"/>
</dbReference>
<evidence type="ECO:0000259" key="3">
    <source>
        <dbReference type="PROSITE" id="PS51471"/>
    </source>
</evidence>
<dbReference type="Proteomes" id="UP000324705">
    <property type="component" value="Chromosome 4B"/>
</dbReference>
<evidence type="ECO:0000313" key="4">
    <source>
        <dbReference type="EMBL" id="VAI10727.1"/>
    </source>
</evidence>
<dbReference type="EMBL" id="LT934118">
    <property type="protein sequence ID" value="VAI10727.1"/>
    <property type="molecule type" value="Genomic_DNA"/>
</dbReference>